<comment type="catalytic activity">
    <reaction evidence="11">
        <text>Na(+)(in) + H(+)(out) = Na(+)(out) + H(+)(in)</text>
        <dbReference type="Rhea" id="RHEA:29419"/>
        <dbReference type="ChEBI" id="CHEBI:15378"/>
        <dbReference type="ChEBI" id="CHEBI:29101"/>
    </reaction>
</comment>
<evidence type="ECO:0000259" key="15">
    <source>
        <dbReference type="Pfam" id="PF00999"/>
    </source>
</evidence>
<keyword evidence="7" id="KW-0915">Sodium</keyword>
<feature type="domain" description="Cation/H+ exchanger transmembrane" evidence="15">
    <location>
        <begin position="193"/>
        <end position="390"/>
    </location>
</feature>
<dbReference type="GO" id="GO:0005886">
    <property type="term" value="C:plasma membrane"/>
    <property type="evidence" value="ECO:0007669"/>
    <property type="project" value="TreeGrafter"/>
</dbReference>
<dbReference type="InterPro" id="IPR004709">
    <property type="entry name" value="NaH_exchanger"/>
</dbReference>
<feature type="transmembrane region" description="Helical" evidence="14">
    <location>
        <begin position="253"/>
        <end position="270"/>
    </location>
</feature>
<evidence type="ECO:0000256" key="6">
    <source>
        <dbReference type="ARBA" id="ARBA00022989"/>
    </source>
</evidence>
<dbReference type="AlphaFoldDB" id="A0AA87ZTA0"/>
<keyword evidence="9 14" id="KW-0472">Membrane</keyword>
<dbReference type="PANTHER" id="PTHR10110:SF193">
    <property type="entry name" value="SODIUM_HYDROGEN EXCHANGER"/>
    <property type="match status" value="1"/>
</dbReference>
<organism evidence="16 17">
    <name type="scientific">Ficus carica</name>
    <name type="common">Common fig</name>
    <dbReference type="NCBI Taxonomy" id="3494"/>
    <lineage>
        <taxon>Eukaryota</taxon>
        <taxon>Viridiplantae</taxon>
        <taxon>Streptophyta</taxon>
        <taxon>Embryophyta</taxon>
        <taxon>Tracheophyta</taxon>
        <taxon>Spermatophyta</taxon>
        <taxon>Magnoliopsida</taxon>
        <taxon>eudicotyledons</taxon>
        <taxon>Gunneridae</taxon>
        <taxon>Pentapetalae</taxon>
        <taxon>rosids</taxon>
        <taxon>fabids</taxon>
        <taxon>Rosales</taxon>
        <taxon>Moraceae</taxon>
        <taxon>Ficeae</taxon>
        <taxon>Ficus</taxon>
    </lineage>
</organism>
<proteinExistence type="predicted"/>
<evidence type="ECO:0000256" key="14">
    <source>
        <dbReference type="SAM" id="Phobius"/>
    </source>
</evidence>
<keyword evidence="17" id="KW-1185">Reference proteome</keyword>
<feature type="transmembrane region" description="Helical" evidence="14">
    <location>
        <begin position="366"/>
        <end position="387"/>
    </location>
</feature>
<keyword evidence="2" id="KW-0813">Transport</keyword>
<sequence length="487" mass="54376">MGFSLSSSFMRIGMRSASSEDPVHAITLFVLLVCSCILIGHFLEKNRWITESSIALVVGLCSGTVILLITQGKSSHILLFNQEIFFIYLLPPIIFNAGFQVKKKQFFRNFTTIMLFGAIGTLISFAIIWSGTLYLFKRLDINFLDMGDYLALGAIFSATDSVSSLQVLNQDETPLLYSLVFGEGVVNDATSVVGLLSSYTLKKLYFGRHSTDREVAMMMLMAYLSYMMAELFRLSGILTVFFCGVVMSHYTWHTFATFSFVAEIFIFLYVGMDALDIEKWKIVRKNPRTSVGVSLILLSLVLVGRAAFVFPLSLISNLTEKSESDKISWKQQAAIWWAGLKRGAVSMALAYSQFTNSGHTQLQDNAVIITSTISVVLFTNLVCGLMNEPLMCLLLPRHGHLNSVTKSLRSPLLTNGQDAEHDMAGNNNNDDNDDDSIPRTAGLRTLLTCPVHSVHYYWRKFDDAFMRPVFGGRGFTPHSPHKDVILQ</sequence>
<dbReference type="PANTHER" id="PTHR10110">
    <property type="entry name" value="SODIUM/HYDROGEN EXCHANGER"/>
    <property type="match status" value="1"/>
</dbReference>
<comment type="caution">
    <text evidence="16">The sequence shown here is derived from an EMBL/GenBank/DDBJ whole genome shotgun (WGS) entry which is preliminary data.</text>
</comment>
<evidence type="ECO:0000256" key="11">
    <source>
        <dbReference type="ARBA" id="ARBA00047524"/>
    </source>
</evidence>
<dbReference type="InterPro" id="IPR006153">
    <property type="entry name" value="Cation/H_exchanger_TM"/>
</dbReference>
<reference evidence="16" key="1">
    <citation type="submission" date="2023-07" db="EMBL/GenBank/DDBJ databases">
        <title>draft genome sequence of fig (Ficus carica).</title>
        <authorList>
            <person name="Takahashi T."/>
            <person name="Nishimura K."/>
        </authorList>
    </citation>
    <scope>NUCLEOTIDE SEQUENCE</scope>
</reference>
<feature type="transmembrane region" description="Helical" evidence="14">
    <location>
        <begin position="220"/>
        <end position="247"/>
    </location>
</feature>
<comment type="catalytic activity">
    <reaction evidence="12">
        <text>K(+)(in) + H(+)(out) = K(+)(out) + H(+)(in)</text>
        <dbReference type="Rhea" id="RHEA:29467"/>
        <dbReference type="ChEBI" id="CHEBI:15378"/>
        <dbReference type="ChEBI" id="CHEBI:29103"/>
    </reaction>
</comment>
<dbReference type="Proteomes" id="UP001187192">
    <property type="component" value="Unassembled WGS sequence"/>
</dbReference>
<comment type="subcellular location">
    <subcellularLocation>
        <location evidence="1">Membrane</location>
        <topology evidence="1">Multi-pass membrane protein</topology>
    </subcellularLocation>
</comment>
<dbReference type="GO" id="GO:0015386">
    <property type="term" value="F:potassium:proton antiporter activity"/>
    <property type="evidence" value="ECO:0007669"/>
    <property type="project" value="TreeGrafter"/>
</dbReference>
<evidence type="ECO:0000256" key="8">
    <source>
        <dbReference type="ARBA" id="ARBA00023065"/>
    </source>
</evidence>
<evidence type="ECO:0000256" key="9">
    <source>
        <dbReference type="ARBA" id="ARBA00023136"/>
    </source>
</evidence>
<gene>
    <name evidence="16" type="ORF">TIFTF001_007363</name>
</gene>
<feature type="region of interest" description="Disordered" evidence="13">
    <location>
        <begin position="415"/>
        <end position="437"/>
    </location>
</feature>
<keyword evidence="5" id="KW-0630">Potassium</keyword>
<keyword evidence="6 14" id="KW-1133">Transmembrane helix</keyword>
<keyword evidence="4 14" id="KW-0812">Transmembrane</keyword>
<protein>
    <recommendedName>
        <fullName evidence="15">Cation/H+ exchanger transmembrane domain-containing protein</fullName>
    </recommendedName>
</protein>
<keyword evidence="3" id="KW-0633">Potassium transport</keyword>
<feature type="transmembrane region" description="Helical" evidence="14">
    <location>
        <begin position="291"/>
        <end position="314"/>
    </location>
</feature>
<dbReference type="GO" id="GO:0015385">
    <property type="term" value="F:sodium:proton antiporter activity"/>
    <property type="evidence" value="ECO:0007669"/>
    <property type="project" value="InterPro"/>
</dbReference>
<feature type="transmembrane region" description="Helical" evidence="14">
    <location>
        <begin position="54"/>
        <end position="72"/>
    </location>
</feature>
<dbReference type="InterPro" id="IPR018422">
    <property type="entry name" value="Cation/H_exchanger_CPA1"/>
</dbReference>
<dbReference type="EMBL" id="BTGU01000007">
    <property type="protein sequence ID" value="GMN38130.1"/>
    <property type="molecule type" value="Genomic_DNA"/>
</dbReference>
<feature type="transmembrane region" description="Helical" evidence="14">
    <location>
        <begin position="84"/>
        <end position="101"/>
    </location>
</feature>
<evidence type="ECO:0000256" key="13">
    <source>
        <dbReference type="SAM" id="MobiDB-lite"/>
    </source>
</evidence>
<name>A0AA87ZTA0_FICCA</name>
<keyword evidence="10" id="KW-0739">Sodium transport</keyword>
<evidence type="ECO:0000256" key="7">
    <source>
        <dbReference type="ARBA" id="ARBA00023053"/>
    </source>
</evidence>
<dbReference type="Gene3D" id="6.10.140.1330">
    <property type="match status" value="1"/>
</dbReference>
<evidence type="ECO:0000256" key="4">
    <source>
        <dbReference type="ARBA" id="ARBA00022692"/>
    </source>
</evidence>
<evidence type="ECO:0000256" key="12">
    <source>
        <dbReference type="ARBA" id="ARBA00047912"/>
    </source>
</evidence>
<evidence type="ECO:0000256" key="5">
    <source>
        <dbReference type="ARBA" id="ARBA00022958"/>
    </source>
</evidence>
<evidence type="ECO:0000256" key="3">
    <source>
        <dbReference type="ARBA" id="ARBA00022538"/>
    </source>
</evidence>
<keyword evidence="8" id="KW-0406">Ion transport</keyword>
<accession>A0AA87ZTA0</accession>
<evidence type="ECO:0000313" key="17">
    <source>
        <dbReference type="Proteomes" id="UP001187192"/>
    </source>
</evidence>
<evidence type="ECO:0000313" key="16">
    <source>
        <dbReference type="EMBL" id="GMN38130.1"/>
    </source>
</evidence>
<evidence type="ECO:0000256" key="2">
    <source>
        <dbReference type="ARBA" id="ARBA00022448"/>
    </source>
</evidence>
<feature type="transmembrane region" description="Helical" evidence="14">
    <location>
        <begin position="23"/>
        <end position="42"/>
    </location>
</feature>
<dbReference type="Pfam" id="PF00999">
    <property type="entry name" value="Na_H_Exchanger"/>
    <property type="match status" value="1"/>
</dbReference>
<dbReference type="GO" id="GO:0098719">
    <property type="term" value="P:sodium ion import across plasma membrane"/>
    <property type="evidence" value="ECO:0007669"/>
    <property type="project" value="TreeGrafter"/>
</dbReference>
<evidence type="ECO:0000256" key="1">
    <source>
        <dbReference type="ARBA" id="ARBA00004141"/>
    </source>
</evidence>
<evidence type="ECO:0000256" key="10">
    <source>
        <dbReference type="ARBA" id="ARBA00023201"/>
    </source>
</evidence>
<dbReference type="GO" id="GO:0051453">
    <property type="term" value="P:regulation of intracellular pH"/>
    <property type="evidence" value="ECO:0007669"/>
    <property type="project" value="TreeGrafter"/>
</dbReference>
<feature type="transmembrane region" description="Helical" evidence="14">
    <location>
        <begin position="113"/>
        <end position="136"/>
    </location>
</feature>
<dbReference type="PRINTS" id="PR01084">
    <property type="entry name" value="NAHEXCHNGR"/>
</dbReference>